<evidence type="ECO:0000313" key="4">
    <source>
        <dbReference type="Proteomes" id="UP001216150"/>
    </source>
</evidence>
<gene>
    <name evidence="3" type="ORF">N7450_003345</name>
</gene>
<dbReference type="PROSITE" id="PS51253">
    <property type="entry name" value="HTH_CENPB"/>
    <property type="match status" value="1"/>
</dbReference>
<proteinExistence type="predicted"/>
<evidence type="ECO:0000256" key="1">
    <source>
        <dbReference type="ARBA" id="ARBA00023125"/>
    </source>
</evidence>
<dbReference type="AlphaFoldDB" id="A0AAD6DZ06"/>
<evidence type="ECO:0000313" key="3">
    <source>
        <dbReference type="EMBL" id="KAJ5596887.1"/>
    </source>
</evidence>
<keyword evidence="1" id="KW-0238">DNA-binding</keyword>
<keyword evidence="4" id="KW-1185">Reference proteome</keyword>
<accession>A0AAD6DZ06</accession>
<feature type="domain" description="HTH CENPB-type" evidence="2">
    <location>
        <begin position="56"/>
        <end position="128"/>
    </location>
</feature>
<evidence type="ECO:0000259" key="2">
    <source>
        <dbReference type="PROSITE" id="PS51253"/>
    </source>
</evidence>
<dbReference type="Pfam" id="PF03221">
    <property type="entry name" value="HTH_Tnp_Tc5"/>
    <property type="match status" value="1"/>
</dbReference>
<dbReference type="GO" id="GO:0003677">
    <property type="term" value="F:DNA binding"/>
    <property type="evidence" value="ECO:0007669"/>
    <property type="project" value="UniProtKB-KW"/>
</dbReference>
<dbReference type="Proteomes" id="UP001216150">
    <property type="component" value="Unassembled WGS sequence"/>
</dbReference>
<dbReference type="InterPro" id="IPR006600">
    <property type="entry name" value="HTH_CenpB_DNA-bd_dom"/>
</dbReference>
<organism evidence="3 4">
    <name type="scientific">Penicillium hetheringtonii</name>
    <dbReference type="NCBI Taxonomy" id="911720"/>
    <lineage>
        <taxon>Eukaryota</taxon>
        <taxon>Fungi</taxon>
        <taxon>Dikarya</taxon>
        <taxon>Ascomycota</taxon>
        <taxon>Pezizomycotina</taxon>
        <taxon>Eurotiomycetes</taxon>
        <taxon>Eurotiomycetidae</taxon>
        <taxon>Eurotiales</taxon>
        <taxon>Aspergillaceae</taxon>
        <taxon>Penicillium</taxon>
    </lineage>
</organism>
<name>A0AAD6DZ06_9EURO</name>
<dbReference type="EMBL" id="JAQJAC010000002">
    <property type="protein sequence ID" value="KAJ5596887.1"/>
    <property type="molecule type" value="Genomic_DNA"/>
</dbReference>
<protein>
    <submittedName>
        <fullName evidence="3">DNA binding HTH domain Psq-type</fullName>
    </submittedName>
</protein>
<comment type="caution">
    <text evidence="3">The sequence shown here is derived from an EMBL/GenBank/DDBJ whole genome shotgun (WGS) entry which is preliminary data.</text>
</comment>
<reference evidence="3 4" key="1">
    <citation type="journal article" date="2023" name="IMA Fungus">
        <title>Comparative genomic study of the Penicillium genus elucidates a diverse pangenome and 15 lateral gene transfer events.</title>
        <authorList>
            <person name="Petersen C."/>
            <person name="Sorensen T."/>
            <person name="Nielsen M.R."/>
            <person name="Sondergaard T.E."/>
            <person name="Sorensen J.L."/>
            <person name="Fitzpatrick D.A."/>
            <person name="Frisvad J.C."/>
            <person name="Nielsen K.L."/>
        </authorList>
    </citation>
    <scope>NUCLEOTIDE SEQUENCE [LARGE SCALE GENOMIC DNA]</scope>
    <source>
        <strain evidence="3 4">IBT 29057</strain>
    </source>
</reference>
<sequence length="197" mass="22796">MPPIRSESSHKPANQEGRALWRLMILNMAVSNPFAQQRIYTKYRVQHYKRALTAESHRSTGHKLIQFEKDSLTGWIISMDVYRAAPRPAIVRDMANILLAVCGNNPPATVDKNWLSIFIQRRDELYPKSLQEWFSIDENKIQAENIHNFDKTEFAIDFISMQKSENCEWITAIEVICTDSFSLLFCIVFKSKIAIAD</sequence>